<sequence length="152" mass="16016">MSPAGPMPSCGDAPPIARHPFGGANPMFPRKAVVHNVETFELPRHAAIPSGGDEDDDEPAYTPTVPLDNCLISNSGLLDPGEEEEELQQLNHAMAHMGETTAFIPAVYEPPHGRGAPGGRYVPEEAQHTMGGLEDDGGEPAGRDLNAPEGVF</sequence>
<keyword evidence="3" id="KW-1185">Reference proteome</keyword>
<reference evidence="2" key="1">
    <citation type="journal article" date="2022" name="bioRxiv">
        <title>Genomics of Preaxostyla Flagellates Illuminates Evolutionary Transitions and the Path Towards Mitochondrial Loss.</title>
        <authorList>
            <person name="Novak L.V.F."/>
            <person name="Treitli S.C."/>
            <person name="Pyrih J."/>
            <person name="Halakuc P."/>
            <person name="Pipaliya S.V."/>
            <person name="Vacek V."/>
            <person name="Brzon O."/>
            <person name="Soukal P."/>
            <person name="Eme L."/>
            <person name="Dacks J.B."/>
            <person name="Karnkowska A."/>
            <person name="Elias M."/>
            <person name="Hampl V."/>
        </authorList>
    </citation>
    <scope>NUCLEOTIDE SEQUENCE</scope>
    <source>
        <strain evidence="2">RCP-MX</strain>
    </source>
</reference>
<protein>
    <submittedName>
        <fullName evidence="2">Uncharacterized protein</fullName>
    </submittedName>
</protein>
<accession>A0ABQ8UI27</accession>
<feature type="region of interest" description="Disordered" evidence="1">
    <location>
        <begin position="1"/>
        <end position="25"/>
    </location>
</feature>
<feature type="region of interest" description="Disordered" evidence="1">
    <location>
        <begin position="107"/>
        <end position="152"/>
    </location>
</feature>
<dbReference type="Proteomes" id="UP001141327">
    <property type="component" value="Unassembled WGS sequence"/>
</dbReference>
<evidence type="ECO:0000256" key="1">
    <source>
        <dbReference type="SAM" id="MobiDB-lite"/>
    </source>
</evidence>
<evidence type="ECO:0000313" key="2">
    <source>
        <dbReference type="EMBL" id="KAJ4456964.1"/>
    </source>
</evidence>
<name>A0ABQ8UI27_9EUKA</name>
<dbReference type="EMBL" id="JAPMOS010000057">
    <property type="protein sequence ID" value="KAJ4456964.1"/>
    <property type="molecule type" value="Genomic_DNA"/>
</dbReference>
<organism evidence="2 3">
    <name type="scientific">Paratrimastix pyriformis</name>
    <dbReference type="NCBI Taxonomy" id="342808"/>
    <lineage>
        <taxon>Eukaryota</taxon>
        <taxon>Metamonada</taxon>
        <taxon>Preaxostyla</taxon>
        <taxon>Paratrimastigidae</taxon>
        <taxon>Paratrimastix</taxon>
    </lineage>
</organism>
<comment type="caution">
    <text evidence="2">The sequence shown here is derived from an EMBL/GenBank/DDBJ whole genome shotgun (WGS) entry which is preliminary data.</text>
</comment>
<evidence type="ECO:0000313" key="3">
    <source>
        <dbReference type="Proteomes" id="UP001141327"/>
    </source>
</evidence>
<proteinExistence type="predicted"/>
<feature type="region of interest" description="Disordered" evidence="1">
    <location>
        <begin position="46"/>
        <end position="68"/>
    </location>
</feature>
<gene>
    <name evidence="2" type="ORF">PAPYR_7690</name>
</gene>